<name>A0ACB9I8P3_9ASTR</name>
<proteinExistence type="predicted"/>
<sequence length="108" mass="12080">MRKRVFNDMRYKSKKSSFLNGITGPRDIHSGIGDRTRNAPDLEAVGPEKVYARVKNTDLEVIKYMFAHAISLSHPGIRCRCLAAYGDAVSAVEYGKCIYLRSSHCDAI</sequence>
<protein>
    <submittedName>
        <fullName evidence="1">Uncharacterized protein</fullName>
    </submittedName>
</protein>
<accession>A0ACB9I8P3</accession>
<organism evidence="1 2">
    <name type="scientific">Smallanthus sonchifolius</name>
    <dbReference type="NCBI Taxonomy" id="185202"/>
    <lineage>
        <taxon>Eukaryota</taxon>
        <taxon>Viridiplantae</taxon>
        <taxon>Streptophyta</taxon>
        <taxon>Embryophyta</taxon>
        <taxon>Tracheophyta</taxon>
        <taxon>Spermatophyta</taxon>
        <taxon>Magnoliopsida</taxon>
        <taxon>eudicotyledons</taxon>
        <taxon>Gunneridae</taxon>
        <taxon>Pentapetalae</taxon>
        <taxon>asterids</taxon>
        <taxon>campanulids</taxon>
        <taxon>Asterales</taxon>
        <taxon>Asteraceae</taxon>
        <taxon>Asteroideae</taxon>
        <taxon>Heliantheae alliance</taxon>
        <taxon>Millerieae</taxon>
        <taxon>Smallanthus</taxon>
    </lineage>
</organism>
<evidence type="ECO:0000313" key="2">
    <source>
        <dbReference type="Proteomes" id="UP001056120"/>
    </source>
</evidence>
<dbReference type="EMBL" id="CM042027">
    <property type="protein sequence ID" value="KAI3803750.1"/>
    <property type="molecule type" value="Genomic_DNA"/>
</dbReference>
<evidence type="ECO:0000313" key="1">
    <source>
        <dbReference type="EMBL" id="KAI3803750.1"/>
    </source>
</evidence>
<dbReference type="Proteomes" id="UP001056120">
    <property type="component" value="Linkage Group LG10"/>
</dbReference>
<comment type="caution">
    <text evidence="1">The sequence shown here is derived from an EMBL/GenBank/DDBJ whole genome shotgun (WGS) entry which is preliminary data.</text>
</comment>
<keyword evidence="2" id="KW-1185">Reference proteome</keyword>
<reference evidence="2" key="1">
    <citation type="journal article" date="2022" name="Mol. Ecol. Resour.">
        <title>The genomes of chicory, endive, great burdock and yacon provide insights into Asteraceae palaeo-polyploidization history and plant inulin production.</title>
        <authorList>
            <person name="Fan W."/>
            <person name="Wang S."/>
            <person name="Wang H."/>
            <person name="Wang A."/>
            <person name="Jiang F."/>
            <person name="Liu H."/>
            <person name="Zhao H."/>
            <person name="Xu D."/>
            <person name="Zhang Y."/>
        </authorList>
    </citation>
    <scope>NUCLEOTIDE SEQUENCE [LARGE SCALE GENOMIC DNA]</scope>
    <source>
        <strain evidence="2">cv. Yunnan</strain>
    </source>
</reference>
<reference evidence="1 2" key="2">
    <citation type="journal article" date="2022" name="Mol. Ecol. Resour.">
        <title>The genomes of chicory, endive, great burdock and yacon provide insights into Asteraceae paleo-polyploidization history and plant inulin production.</title>
        <authorList>
            <person name="Fan W."/>
            <person name="Wang S."/>
            <person name="Wang H."/>
            <person name="Wang A."/>
            <person name="Jiang F."/>
            <person name="Liu H."/>
            <person name="Zhao H."/>
            <person name="Xu D."/>
            <person name="Zhang Y."/>
        </authorList>
    </citation>
    <scope>NUCLEOTIDE SEQUENCE [LARGE SCALE GENOMIC DNA]</scope>
    <source>
        <strain evidence="2">cv. Yunnan</strain>
        <tissue evidence="1">Leaves</tissue>
    </source>
</reference>
<gene>
    <name evidence="1" type="ORF">L1987_31912</name>
</gene>